<reference evidence="4 5" key="1">
    <citation type="journal article" date="2020" name="Insects">
        <title>Bacteria Belonging to Pseudomonas typographi sp. nov. from the Bark Beetle Ips typographus Have Genomic Potential to Aid in the Host Ecology.</title>
        <authorList>
            <person name="Peral-Aranega E."/>
            <person name="Saati-Santamaria Z."/>
            <person name="Kolarik M."/>
            <person name="Rivas R."/>
            <person name="Garcia-Fraile P."/>
        </authorList>
    </citation>
    <scope>NUCLEOTIDE SEQUENCE [LARGE SCALE GENOMIC DNA]</scope>
    <source>
        <strain evidence="4 5">CA3A</strain>
    </source>
</reference>
<dbReference type="InterPro" id="IPR043128">
    <property type="entry name" value="Rev_trsase/Diguanyl_cyclase"/>
</dbReference>
<evidence type="ECO:0000256" key="1">
    <source>
        <dbReference type="ARBA" id="ARBA00012528"/>
    </source>
</evidence>
<evidence type="ECO:0000313" key="5">
    <source>
        <dbReference type="Proteomes" id="UP000805841"/>
    </source>
</evidence>
<dbReference type="SUPFAM" id="SSF55073">
    <property type="entry name" value="Nucleotide cyclase"/>
    <property type="match status" value="1"/>
</dbReference>
<sequence>MYDQDDVLCFANLAFRQVFGLTGDELVSWTELVRIARSKGAGTHVQTENFEQWLMSTKSRRGKQPFRAFETNLNDGRWLWMTETFDAEGWSISMAPDISRLQANDHRLMRLDRDIAIRTSTTDELTGCMNRRGILVELGKLVASSQAEAGFALALLDIDYFKQVNDTYGHPAGDAVLCHFVEHLHSRIRSKDLLGRYGGEEFLVIFPGCSNLDAVTILETIRQTIAPISLEGGEVSYNFSAGITNFKINETVDQMLKQADRALYAAKQEGRGRSCITKQTPS</sequence>
<dbReference type="InterPro" id="IPR000160">
    <property type="entry name" value="GGDEF_dom"/>
</dbReference>
<comment type="caution">
    <text evidence="4">The sequence shown here is derived from an EMBL/GenBank/DDBJ whole genome shotgun (WGS) entry which is preliminary data.</text>
</comment>
<dbReference type="Gene3D" id="3.30.70.270">
    <property type="match status" value="1"/>
</dbReference>
<evidence type="ECO:0000313" key="4">
    <source>
        <dbReference type="EMBL" id="MBD1598966.1"/>
    </source>
</evidence>
<organism evidence="4 5">
    <name type="scientific">Pseudomonas typographi</name>
    <dbReference type="NCBI Taxonomy" id="2715964"/>
    <lineage>
        <taxon>Bacteria</taxon>
        <taxon>Pseudomonadati</taxon>
        <taxon>Pseudomonadota</taxon>
        <taxon>Gammaproteobacteria</taxon>
        <taxon>Pseudomonadales</taxon>
        <taxon>Pseudomonadaceae</taxon>
        <taxon>Pseudomonas</taxon>
    </lineage>
</organism>
<evidence type="ECO:0000259" key="3">
    <source>
        <dbReference type="PROSITE" id="PS50887"/>
    </source>
</evidence>
<evidence type="ECO:0000256" key="2">
    <source>
        <dbReference type="ARBA" id="ARBA00034247"/>
    </source>
</evidence>
<proteinExistence type="predicted"/>
<dbReference type="PROSITE" id="PS50887">
    <property type="entry name" value="GGDEF"/>
    <property type="match status" value="1"/>
</dbReference>
<dbReference type="EMBL" id="JAAOCA010000010">
    <property type="protein sequence ID" value="MBD1598966.1"/>
    <property type="molecule type" value="Genomic_DNA"/>
</dbReference>
<name>A0ABR7Z0F6_9PSED</name>
<dbReference type="CDD" id="cd01949">
    <property type="entry name" value="GGDEF"/>
    <property type="match status" value="1"/>
</dbReference>
<feature type="domain" description="GGDEF" evidence="3">
    <location>
        <begin position="149"/>
        <end position="279"/>
    </location>
</feature>
<comment type="catalytic activity">
    <reaction evidence="2">
        <text>2 GTP = 3',3'-c-di-GMP + 2 diphosphate</text>
        <dbReference type="Rhea" id="RHEA:24898"/>
        <dbReference type="ChEBI" id="CHEBI:33019"/>
        <dbReference type="ChEBI" id="CHEBI:37565"/>
        <dbReference type="ChEBI" id="CHEBI:58805"/>
        <dbReference type="EC" id="2.7.7.65"/>
    </reaction>
</comment>
<dbReference type="InterPro" id="IPR029787">
    <property type="entry name" value="Nucleotide_cyclase"/>
</dbReference>
<dbReference type="InterPro" id="IPR050469">
    <property type="entry name" value="Diguanylate_Cyclase"/>
</dbReference>
<dbReference type="PANTHER" id="PTHR45138">
    <property type="entry name" value="REGULATORY COMPONENTS OF SENSORY TRANSDUCTION SYSTEM"/>
    <property type="match status" value="1"/>
</dbReference>
<accession>A0ABR7Z0F6</accession>
<dbReference type="SMART" id="SM00267">
    <property type="entry name" value="GGDEF"/>
    <property type="match status" value="1"/>
</dbReference>
<dbReference type="Proteomes" id="UP000805841">
    <property type="component" value="Unassembled WGS sequence"/>
</dbReference>
<dbReference type="NCBIfam" id="TIGR00254">
    <property type="entry name" value="GGDEF"/>
    <property type="match status" value="1"/>
</dbReference>
<dbReference type="EC" id="2.7.7.65" evidence="1"/>
<gene>
    <name evidence="4" type="ORF">HAQ05_09640</name>
</gene>
<keyword evidence="5" id="KW-1185">Reference proteome</keyword>
<dbReference type="PANTHER" id="PTHR45138:SF9">
    <property type="entry name" value="DIGUANYLATE CYCLASE DGCM-RELATED"/>
    <property type="match status" value="1"/>
</dbReference>
<protein>
    <recommendedName>
        <fullName evidence="1">diguanylate cyclase</fullName>
        <ecNumber evidence="1">2.7.7.65</ecNumber>
    </recommendedName>
</protein>
<dbReference type="Pfam" id="PF00990">
    <property type="entry name" value="GGDEF"/>
    <property type="match status" value="1"/>
</dbReference>